<keyword evidence="3" id="KW-0808">Transferase</keyword>
<dbReference type="PANTHER" id="PTHR30589:SF0">
    <property type="entry name" value="PHOSPHATIDYLGLYCEROL--PROLIPOPROTEIN DIACYLGLYCERYL TRANSFERASE"/>
    <property type="match status" value="1"/>
</dbReference>
<feature type="transmembrane region" description="Helical" evidence="7">
    <location>
        <begin position="112"/>
        <end position="136"/>
    </location>
</feature>
<keyword evidence="2" id="KW-1003">Cell membrane</keyword>
<dbReference type="STRING" id="1798396.A2973_05485"/>
<sequence>MYPILLTIGAFHLYSFSVFIILAWALYSFLFWRSLRAEGVSEEHIFDTTFWATVGAFVASRLGFVAFHWDIFSPTLLKIPAIWVAPGLSFYSSFLAGVGISLVLARRYKMRLGWLLDAFAASIPLTIIIGSIASLLDGSEVGAPAHLPFAIRYVGHEGLRHPYQLYVILAMGLLGIGVGYLGRRAKKDRWAYGLVGIWFFLLLSALMFGLEFVKESNIYWKSLSVNQWVLIALFGQSFGVYYVLGGGKEHIRNGIHSIVRESRNAYRFMKEHVIGVQKRLTQSR</sequence>
<evidence type="ECO:0000256" key="1">
    <source>
        <dbReference type="ARBA" id="ARBA00007150"/>
    </source>
</evidence>
<feature type="transmembrane region" description="Helical" evidence="7">
    <location>
        <begin position="190"/>
        <end position="213"/>
    </location>
</feature>
<protein>
    <recommendedName>
        <fullName evidence="10">Prolipoprotein diacylglyceryl transferase</fullName>
    </recommendedName>
</protein>
<accession>A0A1F6B135</accession>
<evidence type="ECO:0000256" key="5">
    <source>
        <dbReference type="ARBA" id="ARBA00022989"/>
    </source>
</evidence>
<evidence type="ECO:0000313" key="8">
    <source>
        <dbReference type="EMBL" id="OGG30628.1"/>
    </source>
</evidence>
<feature type="transmembrane region" description="Helical" evidence="7">
    <location>
        <begin position="81"/>
        <end position="105"/>
    </location>
</feature>
<dbReference type="Pfam" id="PF01790">
    <property type="entry name" value="LGT"/>
    <property type="match status" value="1"/>
</dbReference>
<feature type="transmembrane region" description="Helical" evidence="7">
    <location>
        <begin position="44"/>
        <end position="69"/>
    </location>
</feature>
<evidence type="ECO:0000256" key="6">
    <source>
        <dbReference type="ARBA" id="ARBA00023136"/>
    </source>
</evidence>
<organism evidence="8 9">
    <name type="scientific">Candidatus Gottesmanbacteria bacterium RIFCSPLOWO2_01_FULL_49_10</name>
    <dbReference type="NCBI Taxonomy" id="1798396"/>
    <lineage>
        <taxon>Bacteria</taxon>
        <taxon>Candidatus Gottesmaniibacteriota</taxon>
    </lineage>
</organism>
<dbReference type="GO" id="GO:0005886">
    <property type="term" value="C:plasma membrane"/>
    <property type="evidence" value="ECO:0007669"/>
    <property type="project" value="InterPro"/>
</dbReference>
<reference evidence="8 9" key="1">
    <citation type="journal article" date="2016" name="Nat. Commun.">
        <title>Thousands of microbial genomes shed light on interconnected biogeochemical processes in an aquifer system.</title>
        <authorList>
            <person name="Anantharaman K."/>
            <person name="Brown C.T."/>
            <person name="Hug L.A."/>
            <person name="Sharon I."/>
            <person name="Castelle C.J."/>
            <person name="Probst A.J."/>
            <person name="Thomas B.C."/>
            <person name="Singh A."/>
            <person name="Wilkins M.J."/>
            <person name="Karaoz U."/>
            <person name="Brodie E.L."/>
            <person name="Williams K.H."/>
            <person name="Hubbard S.S."/>
            <person name="Banfield J.F."/>
        </authorList>
    </citation>
    <scope>NUCLEOTIDE SEQUENCE [LARGE SCALE GENOMIC DNA]</scope>
</reference>
<evidence type="ECO:0000256" key="4">
    <source>
        <dbReference type="ARBA" id="ARBA00022692"/>
    </source>
</evidence>
<evidence type="ECO:0000313" key="9">
    <source>
        <dbReference type="Proteomes" id="UP000176409"/>
    </source>
</evidence>
<evidence type="ECO:0000256" key="7">
    <source>
        <dbReference type="SAM" id="Phobius"/>
    </source>
</evidence>
<evidence type="ECO:0000256" key="2">
    <source>
        <dbReference type="ARBA" id="ARBA00022475"/>
    </source>
</evidence>
<dbReference type="AlphaFoldDB" id="A0A1F6B135"/>
<comment type="similarity">
    <text evidence="1">Belongs to the Lgt family.</text>
</comment>
<dbReference type="PANTHER" id="PTHR30589">
    <property type="entry name" value="PROLIPOPROTEIN DIACYLGLYCERYL TRANSFERASE"/>
    <property type="match status" value="1"/>
</dbReference>
<dbReference type="InterPro" id="IPR001640">
    <property type="entry name" value="Lgt"/>
</dbReference>
<name>A0A1F6B135_9BACT</name>
<dbReference type="Proteomes" id="UP000176409">
    <property type="component" value="Unassembled WGS sequence"/>
</dbReference>
<feature type="transmembrane region" description="Helical" evidence="7">
    <location>
        <begin position="163"/>
        <end position="181"/>
    </location>
</feature>
<keyword evidence="5 7" id="KW-1133">Transmembrane helix</keyword>
<feature type="transmembrane region" description="Helical" evidence="7">
    <location>
        <begin position="12"/>
        <end position="32"/>
    </location>
</feature>
<dbReference type="GO" id="GO:0042158">
    <property type="term" value="P:lipoprotein biosynthetic process"/>
    <property type="evidence" value="ECO:0007669"/>
    <property type="project" value="InterPro"/>
</dbReference>
<keyword evidence="6 7" id="KW-0472">Membrane</keyword>
<keyword evidence="4 7" id="KW-0812">Transmembrane</keyword>
<evidence type="ECO:0008006" key="10">
    <source>
        <dbReference type="Google" id="ProtNLM"/>
    </source>
</evidence>
<proteinExistence type="inferred from homology"/>
<dbReference type="EMBL" id="MFJZ01000011">
    <property type="protein sequence ID" value="OGG30628.1"/>
    <property type="molecule type" value="Genomic_DNA"/>
</dbReference>
<feature type="transmembrane region" description="Helical" evidence="7">
    <location>
        <begin position="225"/>
        <end position="244"/>
    </location>
</feature>
<comment type="caution">
    <text evidence="8">The sequence shown here is derived from an EMBL/GenBank/DDBJ whole genome shotgun (WGS) entry which is preliminary data.</text>
</comment>
<dbReference type="GO" id="GO:0008961">
    <property type="term" value="F:phosphatidylglycerol-prolipoprotein diacylglyceryl transferase activity"/>
    <property type="evidence" value="ECO:0007669"/>
    <property type="project" value="InterPro"/>
</dbReference>
<gene>
    <name evidence="8" type="ORF">A2973_05485</name>
</gene>
<evidence type="ECO:0000256" key="3">
    <source>
        <dbReference type="ARBA" id="ARBA00022679"/>
    </source>
</evidence>